<evidence type="ECO:0000313" key="1">
    <source>
        <dbReference type="EMBL" id="NIK87769.1"/>
    </source>
</evidence>
<gene>
    <name evidence="1" type="ORF">FHS83_001087</name>
</gene>
<name>A0A846MX00_9PROT</name>
<protein>
    <submittedName>
        <fullName evidence="1">Uncharacterized protein</fullName>
    </submittedName>
</protein>
<organism evidence="1 2">
    <name type="scientific">Rhizomicrobium palustre</name>
    <dbReference type="NCBI Taxonomy" id="189966"/>
    <lineage>
        <taxon>Bacteria</taxon>
        <taxon>Pseudomonadati</taxon>
        <taxon>Pseudomonadota</taxon>
        <taxon>Alphaproteobacteria</taxon>
        <taxon>Micropepsales</taxon>
        <taxon>Micropepsaceae</taxon>
        <taxon>Rhizomicrobium</taxon>
    </lineage>
</organism>
<sequence>MPYDFGLGQIVHSRPFELGFAPEKTTGLDDIDPNAKAGAKPDESAGVLWNIGFEKG</sequence>
<dbReference type="AlphaFoldDB" id="A0A846MX00"/>
<proteinExistence type="predicted"/>
<dbReference type="Proteomes" id="UP000570514">
    <property type="component" value="Unassembled WGS sequence"/>
</dbReference>
<comment type="caution">
    <text evidence="1">The sequence shown here is derived from an EMBL/GenBank/DDBJ whole genome shotgun (WGS) entry which is preliminary data.</text>
</comment>
<dbReference type="EMBL" id="JAASRM010000001">
    <property type="protein sequence ID" value="NIK87769.1"/>
    <property type="molecule type" value="Genomic_DNA"/>
</dbReference>
<reference evidence="1 2" key="1">
    <citation type="submission" date="2020-03" db="EMBL/GenBank/DDBJ databases">
        <title>Genomic Encyclopedia of Type Strains, Phase IV (KMG-IV): sequencing the most valuable type-strain genomes for metagenomic binning, comparative biology and taxonomic classification.</title>
        <authorList>
            <person name="Goeker M."/>
        </authorList>
    </citation>
    <scope>NUCLEOTIDE SEQUENCE [LARGE SCALE GENOMIC DNA]</scope>
    <source>
        <strain evidence="1 2">DSM 19867</strain>
    </source>
</reference>
<keyword evidence="2" id="KW-1185">Reference proteome</keyword>
<accession>A0A846MX00</accession>
<evidence type="ECO:0000313" key="2">
    <source>
        <dbReference type="Proteomes" id="UP000570514"/>
    </source>
</evidence>